<evidence type="ECO:0000313" key="2">
    <source>
        <dbReference type="Proteomes" id="UP001138540"/>
    </source>
</evidence>
<evidence type="ECO:0008006" key="3">
    <source>
        <dbReference type="Google" id="ProtNLM"/>
    </source>
</evidence>
<keyword evidence="2" id="KW-1185">Reference proteome</keyword>
<gene>
    <name evidence="1" type="ORF">HNP60_003337</name>
</gene>
<dbReference type="RefSeq" id="WP_184155858.1">
    <property type="nucleotide sequence ID" value="NZ_JACHKA010000001.1"/>
</dbReference>
<proteinExistence type="predicted"/>
<sequence>MTYEIFRLLNRHRQLDDALRTEQQRRLPHIWRLQRLRRLKRAVKERLNRLMAPPLASI</sequence>
<accession>A0ABR6NJA1</accession>
<name>A0ABR6NJA1_9SPHN</name>
<protein>
    <recommendedName>
        <fullName evidence="3">DUF465 domain-containing protein</fullName>
    </recommendedName>
</protein>
<dbReference type="Pfam" id="PF04325">
    <property type="entry name" value="DUF465"/>
    <property type="match status" value="1"/>
</dbReference>
<reference evidence="1 2" key="1">
    <citation type="submission" date="2020-08" db="EMBL/GenBank/DDBJ databases">
        <title>Exploring microbial biodiversity for novel pathways involved in the catabolism of aromatic compounds derived from lignin.</title>
        <authorList>
            <person name="Elkins J."/>
        </authorList>
    </citation>
    <scope>NUCLEOTIDE SEQUENCE [LARGE SCALE GENOMIC DNA]</scope>
    <source>
        <strain evidence="1 2">B1D3A</strain>
    </source>
</reference>
<organism evidence="1 2">
    <name type="scientific">Sphingobium lignivorans</name>
    <dbReference type="NCBI Taxonomy" id="2735886"/>
    <lineage>
        <taxon>Bacteria</taxon>
        <taxon>Pseudomonadati</taxon>
        <taxon>Pseudomonadota</taxon>
        <taxon>Alphaproteobacteria</taxon>
        <taxon>Sphingomonadales</taxon>
        <taxon>Sphingomonadaceae</taxon>
        <taxon>Sphingobium</taxon>
    </lineage>
</organism>
<comment type="caution">
    <text evidence="1">The sequence shown here is derived from an EMBL/GenBank/DDBJ whole genome shotgun (WGS) entry which is preliminary data.</text>
</comment>
<evidence type="ECO:0000313" key="1">
    <source>
        <dbReference type="EMBL" id="MBB5987363.1"/>
    </source>
</evidence>
<dbReference type="EMBL" id="JACHKA010000001">
    <property type="protein sequence ID" value="MBB5987363.1"/>
    <property type="molecule type" value="Genomic_DNA"/>
</dbReference>
<dbReference type="Proteomes" id="UP001138540">
    <property type="component" value="Unassembled WGS sequence"/>
</dbReference>
<dbReference type="InterPro" id="IPR007420">
    <property type="entry name" value="DUF465"/>
</dbReference>